<keyword evidence="3 6" id="KW-0812">Transmembrane</keyword>
<evidence type="ECO:0000256" key="5">
    <source>
        <dbReference type="ARBA" id="ARBA00023136"/>
    </source>
</evidence>
<dbReference type="PANTHER" id="PTHR30482:SF17">
    <property type="entry name" value="ABC TRANSPORTER ATP-BINDING PROTEIN"/>
    <property type="match status" value="1"/>
</dbReference>
<feature type="transmembrane region" description="Helical" evidence="6">
    <location>
        <begin position="109"/>
        <end position="132"/>
    </location>
</feature>
<feature type="transmembrane region" description="Helical" evidence="6">
    <location>
        <begin position="83"/>
        <end position="102"/>
    </location>
</feature>
<accession>A0AA35D922</accession>
<keyword evidence="2" id="KW-1003">Cell membrane</keyword>
<feature type="transmembrane region" description="Helical" evidence="6">
    <location>
        <begin position="28"/>
        <end position="47"/>
    </location>
</feature>
<dbReference type="InterPro" id="IPR043428">
    <property type="entry name" value="LivM-like"/>
</dbReference>
<dbReference type="PANTHER" id="PTHR30482">
    <property type="entry name" value="HIGH-AFFINITY BRANCHED-CHAIN AMINO ACID TRANSPORT SYSTEM PERMEASE"/>
    <property type="match status" value="1"/>
</dbReference>
<feature type="transmembrane region" description="Helical" evidence="6">
    <location>
        <begin position="182"/>
        <end position="204"/>
    </location>
</feature>
<keyword evidence="5 6" id="KW-0472">Membrane</keyword>
<dbReference type="AlphaFoldDB" id="A0AA35D922"/>
<evidence type="ECO:0000256" key="4">
    <source>
        <dbReference type="ARBA" id="ARBA00022989"/>
    </source>
</evidence>
<dbReference type="EMBL" id="CAHPSC010000046">
    <property type="protein sequence ID" value="CAB5701899.1"/>
    <property type="molecule type" value="Genomic_DNA"/>
</dbReference>
<dbReference type="Proteomes" id="UP000834458">
    <property type="component" value="Unassembled WGS sequence"/>
</dbReference>
<dbReference type="CDD" id="cd06581">
    <property type="entry name" value="TM_PBP1_LivM_like"/>
    <property type="match status" value="1"/>
</dbReference>
<gene>
    <name evidence="7" type="ORF">GHA_02840</name>
</gene>
<organism evidence="7 8">
    <name type="scientific">Comamonas aquatica</name>
    <dbReference type="NCBI Taxonomy" id="225991"/>
    <lineage>
        <taxon>Bacteria</taxon>
        <taxon>Pseudomonadati</taxon>
        <taxon>Pseudomonadota</taxon>
        <taxon>Betaproteobacteria</taxon>
        <taxon>Burkholderiales</taxon>
        <taxon>Comamonadaceae</taxon>
        <taxon>Comamonas</taxon>
    </lineage>
</organism>
<evidence type="ECO:0000256" key="3">
    <source>
        <dbReference type="ARBA" id="ARBA00022692"/>
    </source>
</evidence>
<evidence type="ECO:0000256" key="2">
    <source>
        <dbReference type="ARBA" id="ARBA00022475"/>
    </source>
</evidence>
<feature type="transmembrane region" description="Helical" evidence="6">
    <location>
        <begin position="238"/>
        <end position="257"/>
    </location>
</feature>
<comment type="subcellular location">
    <subcellularLocation>
        <location evidence="1">Cell membrane</location>
        <topology evidence="1">Multi-pass membrane protein</topology>
    </subcellularLocation>
</comment>
<name>A0AA35D922_9BURK</name>
<feature type="transmembrane region" description="Helical" evidence="6">
    <location>
        <begin position="310"/>
        <end position="335"/>
    </location>
</feature>
<reference evidence="7" key="1">
    <citation type="submission" date="2020-05" db="EMBL/GenBank/DDBJ databases">
        <authorList>
            <person name="Delgado-Blas J."/>
        </authorList>
    </citation>
    <scope>NUCLEOTIDE SEQUENCE</scope>
    <source>
        <strain evidence="7">BB1454</strain>
    </source>
</reference>
<dbReference type="GO" id="GO:0005886">
    <property type="term" value="C:plasma membrane"/>
    <property type="evidence" value="ECO:0007669"/>
    <property type="project" value="UniProtKB-SubCell"/>
</dbReference>
<evidence type="ECO:0000256" key="1">
    <source>
        <dbReference type="ARBA" id="ARBA00004651"/>
    </source>
</evidence>
<comment type="caution">
    <text evidence="7">The sequence shown here is derived from an EMBL/GenBank/DDBJ whole genome shotgun (WGS) entry which is preliminary data.</text>
</comment>
<proteinExistence type="predicted"/>
<feature type="transmembrane region" description="Helical" evidence="6">
    <location>
        <begin position="269"/>
        <end position="290"/>
    </location>
</feature>
<protein>
    <submittedName>
        <fullName evidence="7">Leucine/isoleucine/valine transporter permease subunit</fullName>
    </submittedName>
</protein>
<feature type="transmembrane region" description="Helical" evidence="6">
    <location>
        <begin position="138"/>
        <end position="161"/>
    </location>
</feature>
<evidence type="ECO:0000256" key="6">
    <source>
        <dbReference type="SAM" id="Phobius"/>
    </source>
</evidence>
<evidence type="ECO:0000313" key="8">
    <source>
        <dbReference type="Proteomes" id="UP000834458"/>
    </source>
</evidence>
<keyword evidence="4 6" id="KW-1133">Transmembrane helix</keyword>
<sequence>MNSVSDSSQALANTSVPPPLAASHHPRWAGPAVLAALVLLLAVFPWLAPLWGLDYYVDLVRRMLTVSIAALSLNFLIGRAGLVALGHAGFVGVGAYAVVAMVEGGFANAWLIWLVAALAGTAVSGLIGLVALRTRGVYFLMITLAFAQMLYYLAVSLRAYGGDDGYTLYTPLVLLRQADGDVLAQGNWLFVVVLLALTAIFLWLSRMERSYFGRALEGIRDNETRMQALGYPTFRLKLLAFALAGGVASLAGALLATQNGFVSPSLMHWTQSALLIVMVVVGGIGLRWGAPLGVVLWGALEEVLKHSTDYWHAPMGVLLIAVVFLAPKGLAAFFAKKNSTQRKEGAA</sequence>
<dbReference type="Pfam" id="PF02653">
    <property type="entry name" value="BPD_transp_2"/>
    <property type="match status" value="1"/>
</dbReference>
<dbReference type="GO" id="GO:0015658">
    <property type="term" value="F:branched-chain amino acid transmembrane transporter activity"/>
    <property type="evidence" value="ECO:0007669"/>
    <property type="project" value="InterPro"/>
</dbReference>
<evidence type="ECO:0000313" key="7">
    <source>
        <dbReference type="EMBL" id="CAB5701899.1"/>
    </source>
</evidence>
<dbReference type="InterPro" id="IPR001851">
    <property type="entry name" value="ABC_transp_permease"/>
</dbReference>